<dbReference type="KEGG" id="mel:Metbo_1809"/>
<dbReference type="GeneID" id="25394752"/>
<evidence type="ECO:0000256" key="1">
    <source>
        <dbReference type="ARBA" id="ARBA00001947"/>
    </source>
</evidence>
<dbReference type="GO" id="GO:0016788">
    <property type="term" value="F:hydrolase activity, acting on ester bonds"/>
    <property type="evidence" value="ECO:0007669"/>
    <property type="project" value="InterPro"/>
</dbReference>
<sequence precursor="true">MKKTVIMALILMVTPFIVAGEVSATEINSYSNNKTLKADLKVTNVVVHGSLVRGCNIAVNNTITNSGNGSAGGFWVNYYLKTNPTSNSYLIGKRYINGLKTGSSNTQNTLLYIPTNMPLGSYLLMASADASNSIAESNKSNNKGYSSLLKVVGPTYIIFDKNVGGDVLKNPEINKYIPKTSFAKTIFNLEKSGSVMLKFGNGNGPKVLISAGIHGNETEANIAIMKYLEYIKDKSIKGTLYVIPFDIPLDTAKNTRFYHGHDPNRIANVAGSPGWNIIQFAHKNSINYLLDVHSGGEVTSKGLLNVNTGTSNSQEVKWAKYITSTSGCVSRVQPLETGMVRAEAFKYNISTITMEVERDTAPTIVSALTEFKMIKAAMKFFKFPVPLI</sequence>
<organism evidence="7 8">
    <name type="scientific">Methanobacterium lacus (strain AL-21)</name>
    <dbReference type="NCBI Taxonomy" id="877455"/>
    <lineage>
        <taxon>Archaea</taxon>
        <taxon>Methanobacteriati</taxon>
        <taxon>Methanobacteriota</taxon>
        <taxon>Methanomada group</taxon>
        <taxon>Methanobacteria</taxon>
        <taxon>Methanobacteriales</taxon>
        <taxon>Methanobacteriaceae</taxon>
        <taxon>Methanobacterium</taxon>
    </lineage>
</organism>
<feature type="domain" description="CARDB" evidence="5">
    <location>
        <begin position="38"/>
        <end position="143"/>
    </location>
</feature>
<dbReference type="PANTHER" id="PTHR37326">
    <property type="entry name" value="BLL3975 PROTEIN"/>
    <property type="match status" value="1"/>
</dbReference>
<dbReference type="InterPro" id="IPR055438">
    <property type="entry name" value="AstE_AspA_cat"/>
</dbReference>
<dbReference type="Pfam" id="PF07705">
    <property type="entry name" value="CARDB"/>
    <property type="match status" value="1"/>
</dbReference>
<feature type="domain" description="Succinylglutamate desuccinylase/Aspartoacylase catalytic" evidence="6">
    <location>
        <begin position="203"/>
        <end position="265"/>
    </location>
</feature>
<dbReference type="Pfam" id="PF24827">
    <property type="entry name" value="AstE_AspA_cat"/>
    <property type="match status" value="1"/>
</dbReference>
<dbReference type="SUPFAM" id="SSF53187">
    <property type="entry name" value="Zn-dependent exopeptidases"/>
    <property type="match status" value="1"/>
</dbReference>
<evidence type="ECO:0000256" key="3">
    <source>
        <dbReference type="ARBA" id="ARBA00022801"/>
    </source>
</evidence>
<dbReference type="eggNOG" id="arCOG02532">
    <property type="taxonomic scope" value="Archaea"/>
</dbReference>
<reference evidence="8" key="1">
    <citation type="submission" date="2011-02" db="EMBL/GenBank/DDBJ databases">
        <title>Complete sequence of Methanobacterium sp. AL-21.</title>
        <authorList>
            <consortium name="US DOE Joint Genome Institute"/>
            <person name="Lucas S."/>
            <person name="Copeland A."/>
            <person name="Lapidus A."/>
            <person name="Cheng J.-F."/>
            <person name="Goodwin L."/>
            <person name="Pitluck S."/>
            <person name="Chertkov O."/>
            <person name="Detter J.C."/>
            <person name="Han C."/>
            <person name="Tapia R."/>
            <person name="Land M."/>
            <person name="Hauser L."/>
            <person name="Kyrpides N."/>
            <person name="Ivanova N."/>
            <person name="Mikhailova N."/>
            <person name="Pagani I."/>
            <person name="Cadillo-Quiroz H."/>
            <person name="Imachi H."/>
            <person name="Zinder S."/>
            <person name="Liu W."/>
            <person name="Woyke T."/>
        </authorList>
    </citation>
    <scope>NUCLEOTIDE SEQUENCE [LARGE SCALE GENOMIC DNA]</scope>
    <source>
        <strain evidence="8">AL-21</strain>
    </source>
</reference>
<dbReference type="eggNOG" id="arCOG02889">
    <property type="taxonomic scope" value="Archaea"/>
</dbReference>
<protein>
    <submittedName>
        <fullName evidence="7">APHP domain protein</fullName>
    </submittedName>
</protein>
<keyword evidence="3" id="KW-0378">Hydrolase</keyword>
<dbReference type="RefSeq" id="WP_013645382.1">
    <property type="nucleotide sequence ID" value="NC_015216.1"/>
</dbReference>
<evidence type="ECO:0000259" key="5">
    <source>
        <dbReference type="Pfam" id="PF07705"/>
    </source>
</evidence>
<evidence type="ECO:0000259" key="6">
    <source>
        <dbReference type="Pfam" id="PF24827"/>
    </source>
</evidence>
<dbReference type="InterPro" id="IPR011635">
    <property type="entry name" value="CARDB"/>
</dbReference>
<dbReference type="HOGENOM" id="CLU_710994_0_0_2"/>
<dbReference type="InterPro" id="IPR053138">
    <property type="entry name" value="N-alpha-Ac-DABA_deacetylase"/>
</dbReference>
<dbReference type="Gene3D" id="2.60.40.10">
    <property type="entry name" value="Immunoglobulins"/>
    <property type="match status" value="1"/>
</dbReference>
<evidence type="ECO:0000313" key="7">
    <source>
        <dbReference type="EMBL" id="ADZ10031.1"/>
    </source>
</evidence>
<proteinExistence type="predicted"/>
<comment type="cofactor">
    <cofactor evidence="1">
        <name>Zn(2+)</name>
        <dbReference type="ChEBI" id="CHEBI:29105"/>
    </cofactor>
</comment>
<reference evidence="7 8" key="2">
    <citation type="journal article" date="2014" name="Int. J. Syst. Evol. Microbiol.">
        <title>Methanobacterium paludis sp. nov. and a novel strain of Methanobacterium lacus isolated from northern peatlands.</title>
        <authorList>
            <person name="Cadillo-Quiroz H."/>
            <person name="Brauer S.L."/>
            <person name="Goodson N."/>
            <person name="Yavitt J.B."/>
            <person name="Zinder S.H."/>
        </authorList>
    </citation>
    <scope>NUCLEOTIDE SEQUENCE [LARGE SCALE GENOMIC DNA]</scope>
    <source>
        <strain evidence="7 8">AL-21</strain>
    </source>
</reference>
<dbReference type="InterPro" id="IPR013783">
    <property type="entry name" value="Ig-like_fold"/>
</dbReference>
<evidence type="ECO:0000256" key="2">
    <source>
        <dbReference type="ARBA" id="ARBA00022723"/>
    </source>
</evidence>
<keyword evidence="2" id="KW-0479">Metal-binding</keyword>
<dbReference type="GO" id="GO:0046872">
    <property type="term" value="F:metal ion binding"/>
    <property type="evidence" value="ECO:0007669"/>
    <property type="project" value="UniProtKB-KW"/>
</dbReference>
<keyword evidence="4" id="KW-0862">Zinc</keyword>
<evidence type="ECO:0000256" key="4">
    <source>
        <dbReference type="ARBA" id="ARBA00022833"/>
    </source>
</evidence>
<accession>F0TA81</accession>
<dbReference type="Proteomes" id="UP000007490">
    <property type="component" value="Chromosome"/>
</dbReference>
<keyword evidence="8" id="KW-1185">Reference proteome</keyword>
<dbReference type="PANTHER" id="PTHR37326:SF1">
    <property type="entry name" value="BLL3975 PROTEIN"/>
    <property type="match status" value="1"/>
</dbReference>
<dbReference type="EMBL" id="CP002551">
    <property type="protein sequence ID" value="ADZ10031.1"/>
    <property type="molecule type" value="Genomic_DNA"/>
</dbReference>
<dbReference type="AlphaFoldDB" id="F0TA81"/>
<dbReference type="STRING" id="877455.Metbo_1809"/>
<dbReference type="Gene3D" id="3.40.630.10">
    <property type="entry name" value="Zn peptidases"/>
    <property type="match status" value="1"/>
</dbReference>
<dbReference type="OrthoDB" id="71098at2157"/>
<name>F0TA81_METLA</name>
<evidence type="ECO:0000313" key="8">
    <source>
        <dbReference type="Proteomes" id="UP000007490"/>
    </source>
</evidence>
<gene>
    <name evidence="7" type="ordered locus">Metbo_1809</name>
</gene>